<gene>
    <name evidence="7" type="ORF">BOTBODRAFT_113153</name>
</gene>
<proteinExistence type="predicted"/>
<keyword evidence="8" id="KW-1185">Reference proteome</keyword>
<dbReference type="AlphaFoldDB" id="A0A067M9C3"/>
<evidence type="ECO:0000313" key="7">
    <source>
        <dbReference type="EMBL" id="KDQ12328.1"/>
    </source>
</evidence>
<evidence type="ECO:0000259" key="6">
    <source>
        <dbReference type="PROSITE" id="PS51039"/>
    </source>
</evidence>
<dbReference type="PANTHER" id="PTHR14677">
    <property type="entry name" value="ARSENITE INDUCUBLE RNA ASSOCIATED PROTEIN AIP-1-RELATED"/>
    <property type="match status" value="1"/>
</dbReference>
<keyword evidence="3" id="KW-0862">Zinc</keyword>
<keyword evidence="1" id="KW-0479">Metal-binding</keyword>
<evidence type="ECO:0000256" key="4">
    <source>
        <dbReference type="PROSITE-ProRule" id="PRU00449"/>
    </source>
</evidence>
<accession>A0A067M9C3</accession>
<feature type="compositionally biased region" description="Low complexity" evidence="5">
    <location>
        <begin position="136"/>
        <end position="153"/>
    </location>
</feature>
<dbReference type="SMART" id="SM00154">
    <property type="entry name" value="ZnF_AN1"/>
    <property type="match status" value="2"/>
</dbReference>
<dbReference type="PROSITE" id="PS51039">
    <property type="entry name" value="ZF_AN1"/>
    <property type="match status" value="1"/>
</dbReference>
<feature type="domain" description="AN1-type" evidence="6">
    <location>
        <begin position="4"/>
        <end position="52"/>
    </location>
</feature>
<keyword evidence="2 4" id="KW-0863">Zinc-finger</keyword>
<dbReference type="STRING" id="930990.A0A067M9C3"/>
<dbReference type="HOGENOM" id="CLU_052358_1_0_1"/>
<evidence type="ECO:0000256" key="3">
    <source>
        <dbReference type="ARBA" id="ARBA00022833"/>
    </source>
</evidence>
<dbReference type="GO" id="GO:0005737">
    <property type="term" value="C:cytoplasm"/>
    <property type="evidence" value="ECO:0007669"/>
    <property type="project" value="TreeGrafter"/>
</dbReference>
<name>A0A067M9C3_BOTB1</name>
<dbReference type="PANTHER" id="PTHR14677:SF20">
    <property type="entry name" value="ZINC FINGER AN1-TYPE CONTAINING 2A-RELATED"/>
    <property type="match status" value="1"/>
</dbReference>
<evidence type="ECO:0000313" key="8">
    <source>
        <dbReference type="Proteomes" id="UP000027195"/>
    </source>
</evidence>
<dbReference type="InterPro" id="IPR035896">
    <property type="entry name" value="AN1-like_Znf"/>
</dbReference>
<dbReference type="GO" id="GO:0008270">
    <property type="term" value="F:zinc ion binding"/>
    <property type="evidence" value="ECO:0007669"/>
    <property type="project" value="UniProtKB-KW"/>
</dbReference>
<dbReference type="InParanoid" id="A0A067M9C3"/>
<dbReference type="EMBL" id="KL198051">
    <property type="protein sequence ID" value="KDQ12328.1"/>
    <property type="molecule type" value="Genomic_DNA"/>
</dbReference>
<reference evidence="8" key="1">
    <citation type="journal article" date="2014" name="Proc. Natl. Acad. Sci. U.S.A.">
        <title>Extensive sampling of basidiomycete genomes demonstrates inadequacy of the white-rot/brown-rot paradigm for wood decay fungi.</title>
        <authorList>
            <person name="Riley R."/>
            <person name="Salamov A.A."/>
            <person name="Brown D.W."/>
            <person name="Nagy L.G."/>
            <person name="Floudas D."/>
            <person name="Held B.W."/>
            <person name="Levasseur A."/>
            <person name="Lombard V."/>
            <person name="Morin E."/>
            <person name="Otillar R."/>
            <person name="Lindquist E.A."/>
            <person name="Sun H."/>
            <person name="LaButti K.M."/>
            <person name="Schmutz J."/>
            <person name="Jabbour D."/>
            <person name="Luo H."/>
            <person name="Baker S.E."/>
            <person name="Pisabarro A.G."/>
            <person name="Walton J.D."/>
            <person name="Blanchette R.A."/>
            <person name="Henrissat B."/>
            <person name="Martin F."/>
            <person name="Cullen D."/>
            <person name="Hibbett D.S."/>
            <person name="Grigoriev I.V."/>
        </authorList>
    </citation>
    <scope>NUCLEOTIDE SEQUENCE [LARGE SCALE GENOMIC DNA]</scope>
    <source>
        <strain evidence="8">FD-172 SS1</strain>
    </source>
</reference>
<organism evidence="7 8">
    <name type="scientific">Botryobasidium botryosum (strain FD-172 SS1)</name>
    <dbReference type="NCBI Taxonomy" id="930990"/>
    <lineage>
        <taxon>Eukaryota</taxon>
        <taxon>Fungi</taxon>
        <taxon>Dikarya</taxon>
        <taxon>Basidiomycota</taxon>
        <taxon>Agaricomycotina</taxon>
        <taxon>Agaricomycetes</taxon>
        <taxon>Cantharellales</taxon>
        <taxon>Botryobasidiaceae</taxon>
        <taxon>Botryobasidium</taxon>
    </lineage>
</organism>
<dbReference type="OrthoDB" id="431929at2759"/>
<dbReference type="InterPro" id="IPR000058">
    <property type="entry name" value="Znf_AN1"/>
</dbReference>
<dbReference type="SUPFAM" id="SSF118310">
    <property type="entry name" value="AN1-like Zinc finger"/>
    <property type="match status" value="2"/>
</dbReference>
<evidence type="ECO:0000256" key="5">
    <source>
        <dbReference type="SAM" id="MobiDB-lite"/>
    </source>
</evidence>
<dbReference type="Pfam" id="PF01428">
    <property type="entry name" value="zf-AN1"/>
    <property type="match status" value="2"/>
</dbReference>
<dbReference type="Proteomes" id="UP000027195">
    <property type="component" value="Unassembled WGS sequence"/>
</dbReference>
<evidence type="ECO:0000256" key="1">
    <source>
        <dbReference type="ARBA" id="ARBA00022723"/>
    </source>
</evidence>
<evidence type="ECO:0000256" key="2">
    <source>
        <dbReference type="ARBA" id="ARBA00022771"/>
    </source>
</evidence>
<sequence length="256" mass="28242">MDLAPIGAHCSRPLCNDLDLLPIQCPHCRALFCRHHISQESHACSHTVAKNPSDAASWERRAVCTVQGCTKPALDSVVEKSATGESPANSGLCSKCNGSFCVEHRYPDAHECIKSETQSKEQKNPAAHALLAKHFPSSSKSAPSTSKSTKVPTDPAKRARFRALELMKLRGRAVPGDTRDKSGAPPDQRLYVRARSGIGEGTEEKVFWFRKTTSVGRTLDLLTAQLKIYVESVWYFDLAHVGTWLMSYHFYSHCSS</sequence>
<protein>
    <recommendedName>
        <fullName evidence="6">AN1-type domain-containing protein</fullName>
    </recommendedName>
</protein>
<feature type="region of interest" description="Disordered" evidence="5">
    <location>
        <begin position="134"/>
        <end position="155"/>
    </location>
</feature>
<dbReference type="Gene3D" id="4.10.1110.10">
    <property type="entry name" value="AN1-like Zinc finger"/>
    <property type="match status" value="2"/>
</dbReference>